<evidence type="ECO:0000313" key="2">
    <source>
        <dbReference type="Proteomes" id="UP001262410"/>
    </source>
</evidence>
<dbReference type="EMBL" id="JAVDPW010000014">
    <property type="protein sequence ID" value="MDR6293764.1"/>
    <property type="molecule type" value="Genomic_DNA"/>
</dbReference>
<evidence type="ECO:0008006" key="3">
    <source>
        <dbReference type="Google" id="ProtNLM"/>
    </source>
</evidence>
<accession>A0ABU1K1V3</accession>
<organism evidence="1 2">
    <name type="scientific">Inquilinus ginsengisoli</name>
    <dbReference type="NCBI Taxonomy" id="363840"/>
    <lineage>
        <taxon>Bacteria</taxon>
        <taxon>Pseudomonadati</taxon>
        <taxon>Pseudomonadota</taxon>
        <taxon>Alphaproteobacteria</taxon>
        <taxon>Rhodospirillales</taxon>
        <taxon>Rhodospirillaceae</taxon>
        <taxon>Inquilinus</taxon>
    </lineage>
</organism>
<dbReference type="RefSeq" id="WP_309801007.1">
    <property type="nucleotide sequence ID" value="NZ_JAVDPW010000014.1"/>
</dbReference>
<protein>
    <recommendedName>
        <fullName evidence="3">Ribbon-helix-helix protein CopG domain-containing protein</fullName>
    </recommendedName>
</protein>
<comment type="caution">
    <text evidence="1">The sequence shown here is derived from an EMBL/GenBank/DDBJ whole genome shotgun (WGS) entry which is preliminary data.</text>
</comment>
<name>A0ABU1K1V3_9PROT</name>
<gene>
    <name evidence="1" type="ORF">E9232_006317</name>
</gene>
<reference evidence="1 2" key="1">
    <citation type="submission" date="2023-07" db="EMBL/GenBank/DDBJ databases">
        <title>Sorghum-associated microbial communities from plants grown in Nebraska, USA.</title>
        <authorList>
            <person name="Schachtman D."/>
        </authorList>
    </citation>
    <scope>NUCLEOTIDE SEQUENCE [LARGE SCALE GENOMIC DNA]</scope>
    <source>
        <strain evidence="1 2">584</strain>
    </source>
</reference>
<keyword evidence="2" id="KW-1185">Reference proteome</keyword>
<dbReference type="Proteomes" id="UP001262410">
    <property type="component" value="Unassembled WGS sequence"/>
</dbReference>
<evidence type="ECO:0000313" key="1">
    <source>
        <dbReference type="EMBL" id="MDR6293764.1"/>
    </source>
</evidence>
<proteinExistence type="predicted"/>
<sequence>MTSRKRAGLDLDQFEPRASVGAAKPGLAAAIAREEGFVSRSLVPASRRQRRLVRQPIDITEELRAWLKEEAHRRDVTIRAVILDALKNKGAPVDEDDLVDRRRTS</sequence>